<feature type="compositionally biased region" description="Basic residues" evidence="1">
    <location>
        <begin position="355"/>
        <end position="367"/>
    </location>
</feature>
<evidence type="ECO:0000256" key="1">
    <source>
        <dbReference type="SAM" id="MobiDB-lite"/>
    </source>
</evidence>
<evidence type="ECO:0000313" key="3">
    <source>
        <dbReference type="EMBL" id="KAH6692182.1"/>
    </source>
</evidence>
<feature type="region of interest" description="Disordered" evidence="1">
    <location>
        <begin position="253"/>
        <end position="412"/>
    </location>
</feature>
<feature type="region of interest" description="Disordered" evidence="1">
    <location>
        <begin position="1"/>
        <end position="81"/>
    </location>
</feature>
<dbReference type="InterPro" id="IPR052895">
    <property type="entry name" value="HetReg/Transcr_Mod"/>
</dbReference>
<feature type="compositionally biased region" description="Low complexity" evidence="1">
    <location>
        <begin position="325"/>
        <end position="334"/>
    </location>
</feature>
<feature type="compositionally biased region" description="Basic and acidic residues" evidence="1">
    <location>
        <begin position="343"/>
        <end position="354"/>
    </location>
</feature>
<dbReference type="Proteomes" id="UP000770015">
    <property type="component" value="Unassembled WGS sequence"/>
</dbReference>
<dbReference type="AlphaFoldDB" id="A0A9P8VHC9"/>
<comment type="caution">
    <text evidence="3">The sequence shown here is derived from an EMBL/GenBank/DDBJ whole genome shotgun (WGS) entry which is preliminary data.</text>
</comment>
<feature type="compositionally biased region" description="Polar residues" evidence="1">
    <location>
        <begin position="265"/>
        <end position="279"/>
    </location>
</feature>
<feature type="compositionally biased region" description="Low complexity" evidence="1">
    <location>
        <begin position="51"/>
        <end position="81"/>
    </location>
</feature>
<evidence type="ECO:0000313" key="4">
    <source>
        <dbReference type="Proteomes" id="UP000770015"/>
    </source>
</evidence>
<feature type="compositionally biased region" description="Basic and acidic residues" evidence="1">
    <location>
        <begin position="29"/>
        <end position="49"/>
    </location>
</feature>
<evidence type="ECO:0000259" key="2">
    <source>
        <dbReference type="Pfam" id="PF06985"/>
    </source>
</evidence>
<proteinExistence type="predicted"/>
<dbReference type="PANTHER" id="PTHR24148:SF64">
    <property type="entry name" value="HETEROKARYON INCOMPATIBILITY DOMAIN-CONTAINING PROTEIN"/>
    <property type="match status" value="1"/>
</dbReference>
<dbReference type="Pfam" id="PF06985">
    <property type="entry name" value="HET"/>
    <property type="match status" value="1"/>
</dbReference>
<reference evidence="3" key="1">
    <citation type="journal article" date="2021" name="Nat. Commun.">
        <title>Genetic determinants of endophytism in the Arabidopsis root mycobiome.</title>
        <authorList>
            <person name="Mesny F."/>
            <person name="Miyauchi S."/>
            <person name="Thiergart T."/>
            <person name="Pickel B."/>
            <person name="Atanasova L."/>
            <person name="Karlsson M."/>
            <person name="Huettel B."/>
            <person name="Barry K.W."/>
            <person name="Haridas S."/>
            <person name="Chen C."/>
            <person name="Bauer D."/>
            <person name="Andreopoulos W."/>
            <person name="Pangilinan J."/>
            <person name="LaButti K."/>
            <person name="Riley R."/>
            <person name="Lipzen A."/>
            <person name="Clum A."/>
            <person name="Drula E."/>
            <person name="Henrissat B."/>
            <person name="Kohler A."/>
            <person name="Grigoriev I.V."/>
            <person name="Martin F.M."/>
            <person name="Hacquard S."/>
        </authorList>
    </citation>
    <scope>NUCLEOTIDE SEQUENCE</scope>
    <source>
        <strain evidence="3">MPI-SDFR-AT-0117</strain>
    </source>
</reference>
<accession>A0A9P8VHC9</accession>
<dbReference type="EMBL" id="JAGSXJ010000004">
    <property type="protein sequence ID" value="KAH6692182.1"/>
    <property type="molecule type" value="Genomic_DNA"/>
</dbReference>
<feature type="compositionally biased region" description="Polar residues" evidence="1">
    <location>
        <begin position="286"/>
        <end position="317"/>
    </location>
</feature>
<name>A0A9P8VHC9_9PEZI</name>
<feature type="compositionally biased region" description="Basic and acidic residues" evidence="1">
    <location>
        <begin position="385"/>
        <end position="404"/>
    </location>
</feature>
<dbReference type="InterPro" id="IPR010730">
    <property type="entry name" value="HET"/>
</dbReference>
<gene>
    <name evidence="3" type="ORF">F5X68DRAFT_273524</name>
</gene>
<keyword evidence="4" id="KW-1185">Reference proteome</keyword>
<organism evidence="3 4">
    <name type="scientific">Plectosphaerella plurivora</name>
    <dbReference type="NCBI Taxonomy" id="936078"/>
    <lineage>
        <taxon>Eukaryota</taxon>
        <taxon>Fungi</taxon>
        <taxon>Dikarya</taxon>
        <taxon>Ascomycota</taxon>
        <taxon>Pezizomycotina</taxon>
        <taxon>Sordariomycetes</taxon>
        <taxon>Hypocreomycetidae</taxon>
        <taxon>Glomerellales</taxon>
        <taxon>Plectosphaerellaceae</taxon>
        <taxon>Plectosphaerella</taxon>
    </lineage>
</organism>
<protein>
    <recommendedName>
        <fullName evidence="2">Heterokaryon incompatibility domain-containing protein</fullName>
    </recommendedName>
</protein>
<dbReference type="OrthoDB" id="5416609at2759"/>
<feature type="domain" description="Heterokaryon incompatibility" evidence="2">
    <location>
        <begin position="172"/>
        <end position="309"/>
    </location>
</feature>
<dbReference type="PANTHER" id="PTHR24148">
    <property type="entry name" value="ANKYRIN REPEAT DOMAIN-CONTAINING PROTEIN 39 HOMOLOG-RELATED"/>
    <property type="match status" value="1"/>
</dbReference>
<sequence length="412" mass="46254">MPNSEDPRQAVKKRMSFSQKFSKFTGIGRHRDKEEKHHDTNTTHKDDAQRSSTLSNASTTSEASNASTAASDASTATSVAHSLPPTREKYCTLRLTDDLAITIGDAFEPNPKSTLDDAWDFAYGPIRWPKFLRLVLVFPAVYPGEPLETLLFHADLHEVPFRMLKYDRGDEDRMMHVNGMKRLVSRGLHDALIAVRERARGNSYTVLWLDELCINQDDPVERDAHVRLKRDIVAACTGKTAVDSALNANFKRGREGRVSVDATDSDQQAHQQHQPTPSAYQRPRGRNTSNASDLSGSTEIALSSRWQSRAQSVASMRTTERIGPSDSEGSSNSASDDDDADDEDRKGKKPERSSRRSRKRSPRRLKSPKPGSVAPRLSLTFDTPRPLRDDFDDLDLKKEREKPYHVMKSQPL</sequence>